<proteinExistence type="predicted"/>
<dbReference type="GO" id="GO:0016787">
    <property type="term" value="F:hydrolase activity"/>
    <property type="evidence" value="ECO:0007669"/>
    <property type="project" value="InterPro"/>
</dbReference>
<dbReference type="PROSITE" id="PS51257">
    <property type="entry name" value="PROKAR_LIPOPROTEIN"/>
    <property type="match status" value="1"/>
</dbReference>
<dbReference type="Pfam" id="PF06439">
    <property type="entry name" value="3keto-disac_hyd"/>
    <property type="match status" value="1"/>
</dbReference>
<organism evidence="2">
    <name type="scientific">termite gut metagenome</name>
    <dbReference type="NCBI Taxonomy" id="433724"/>
    <lineage>
        <taxon>unclassified sequences</taxon>
        <taxon>metagenomes</taxon>
        <taxon>organismal metagenomes</taxon>
    </lineage>
</organism>
<gene>
    <name evidence="2" type="ORF">EZS27_001244</name>
</gene>
<reference evidence="2" key="1">
    <citation type="submission" date="2019-03" db="EMBL/GenBank/DDBJ databases">
        <title>Single cell metagenomics reveals metabolic interactions within the superorganism composed of flagellate Streblomastix strix and complex community of Bacteroidetes bacteria on its surface.</title>
        <authorList>
            <person name="Treitli S.C."/>
            <person name="Kolisko M."/>
            <person name="Husnik F."/>
            <person name="Keeling P."/>
            <person name="Hampl V."/>
        </authorList>
    </citation>
    <scope>NUCLEOTIDE SEQUENCE</scope>
    <source>
        <strain evidence="2">STM</strain>
    </source>
</reference>
<comment type="caution">
    <text evidence="2">The sequence shown here is derived from an EMBL/GenBank/DDBJ whole genome shotgun (WGS) entry which is preliminary data.</text>
</comment>
<evidence type="ECO:0000259" key="1">
    <source>
        <dbReference type="Pfam" id="PF06439"/>
    </source>
</evidence>
<dbReference type="EMBL" id="SNRY01000014">
    <property type="protein sequence ID" value="KAA6351435.1"/>
    <property type="molecule type" value="Genomic_DNA"/>
</dbReference>
<dbReference type="InterPro" id="IPR010496">
    <property type="entry name" value="AL/BT2_dom"/>
</dbReference>
<evidence type="ECO:0000313" key="2">
    <source>
        <dbReference type="EMBL" id="KAA6351435.1"/>
    </source>
</evidence>
<protein>
    <recommendedName>
        <fullName evidence="1">3-keto-alpha-glucoside-1,2-lyase/3-keto-2-hydroxy-glucal hydratase domain-containing protein</fullName>
    </recommendedName>
</protein>
<name>A0A5J4T1W4_9ZZZZ</name>
<feature type="domain" description="3-keto-alpha-glucoside-1,2-lyase/3-keto-2-hydroxy-glucal hydratase" evidence="1">
    <location>
        <begin position="63"/>
        <end position="289"/>
    </location>
</feature>
<dbReference type="AlphaFoldDB" id="A0A5J4T1W4"/>
<dbReference type="Gene3D" id="2.60.120.560">
    <property type="entry name" value="Exo-inulinase, domain 1"/>
    <property type="match status" value="1"/>
</dbReference>
<sequence length="292" mass="32754">MKRLFYGLTCFAVAGAFIACGGGNKNKSADTATDTKTAPAVPEYVVVEKPTVDLSKFKVDKNGYIVLFDGKSLEGWRGYGKDAAPGRWTVDNGAIKFSGAGAGESQDGQGGDLLFAHKFKNFEFEFEWKISKGGNSGVLYLVQEIQSKKPETGELQWEHIYVSAPEAQILDNENHPDAKLGKDSNRQSLSLYDMIPAKPQNSKPFGEWNKSKIMVYKGTVIHNQNDQNVVEYHLWTPEWTKLLQESKFSQERWPLAFELLNNCGGPNKEGYIAFQDHGDDVWYRNIKIKILE</sequence>
<accession>A0A5J4T1W4</accession>